<dbReference type="KEGG" id="vg:14006763"/>
<name>E1Y3U6_9CAUD</name>
<proteinExistence type="predicted"/>
<dbReference type="EMBL" id="FR687252">
    <property type="protein sequence ID" value="CBW54798.1"/>
    <property type="molecule type" value="Genomic_DNA"/>
</dbReference>
<dbReference type="OrthoDB" id="6622at10239"/>
<evidence type="ECO:0000313" key="2">
    <source>
        <dbReference type="EMBL" id="CBW54798.1"/>
    </source>
</evidence>
<sequence>MAEEQEVTQTAANQQATVETQGSEAKQPTMAEQLAASQQAQKEAQVEAGKPQGDIPSDGKPEGTEDKESDKPQLDSENLAQTGDAVLDASIEMMQRKTGLNSADAEKILSRAFEEGDESLIDVAYIKERFGEDAGYIEQLAKAYIAHTQTQVNQVVKEVHDVAGGEENWNLYNQTFQQHADEDLKDTVATLSDAGKFAKAARMIVKFAQESGLVPVHGQHIQGGGAVANGALSAKGFTEEMAKLRQNYRGKSLESGPAAAQYQTLLNRRQAGRMQGI</sequence>
<dbReference type="RefSeq" id="YP_007002893.1">
    <property type="nucleotide sequence ID" value="NC_019454.1"/>
</dbReference>
<feature type="compositionally biased region" description="Polar residues" evidence="1">
    <location>
        <begin position="7"/>
        <end position="26"/>
    </location>
</feature>
<evidence type="ECO:0000313" key="3">
    <source>
        <dbReference type="Proteomes" id="UP000006684"/>
    </source>
</evidence>
<reference evidence="3" key="1">
    <citation type="journal article" date="2011" name="Appl. Environ. Microbiol.">
        <title>Bacteriophages LIMElight and LIMEzero of Pantoea agglomerans, belonging to the "phiKMV-like viruses".</title>
        <authorList>
            <person name="Adriaenssens E.M."/>
            <person name="Ceyssens P.J."/>
            <person name="Dunon V."/>
            <person name="Ackermann H.W."/>
            <person name="Van Vaerenbergh J."/>
            <person name="Maes M."/>
            <person name="De Proft M."/>
            <person name="Lavigne R."/>
        </authorList>
    </citation>
    <scope>NUCLEOTIDE SEQUENCE [LARGE SCALE GENOMIC DNA]</scope>
</reference>
<dbReference type="Proteomes" id="UP000006684">
    <property type="component" value="Segment"/>
</dbReference>
<protein>
    <submittedName>
        <fullName evidence="2">Putative scaffolding protein</fullName>
    </submittedName>
</protein>
<feature type="compositionally biased region" description="Basic and acidic residues" evidence="1">
    <location>
        <begin position="57"/>
        <end position="74"/>
    </location>
</feature>
<keyword evidence="3" id="KW-1185">Reference proteome</keyword>
<feature type="region of interest" description="Disordered" evidence="1">
    <location>
        <begin position="1"/>
        <end position="80"/>
    </location>
</feature>
<dbReference type="GeneID" id="14006763"/>
<organism evidence="2 3">
    <name type="scientific">Pantoea phage LIMElight</name>
    <dbReference type="NCBI Taxonomy" id="881915"/>
    <lineage>
        <taxon>Viruses</taxon>
        <taxon>Duplodnaviria</taxon>
        <taxon>Heunggongvirae</taxon>
        <taxon>Uroviricota</taxon>
        <taxon>Caudoviricetes</taxon>
        <taxon>Autographivirales</taxon>
        <taxon>Autoscriptoviridae</taxon>
        <taxon>Slopekvirinae</taxon>
        <taxon>Limelightvirus</taxon>
        <taxon>Limelightvirus limelight</taxon>
    </lineage>
</organism>
<evidence type="ECO:0000256" key="1">
    <source>
        <dbReference type="SAM" id="MobiDB-lite"/>
    </source>
</evidence>
<accession>E1Y3U6</accession>